<evidence type="ECO:0000256" key="5">
    <source>
        <dbReference type="RuleBase" id="RU363032"/>
    </source>
</evidence>
<dbReference type="CDD" id="cd06261">
    <property type="entry name" value="TM_PBP2"/>
    <property type="match status" value="1"/>
</dbReference>
<dbReference type="PANTHER" id="PTHR43496:SF1">
    <property type="entry name" value="POLYGALACTURONAN_RHAMNOGALACTURONAN TRANSPORT SYSTEM PERMEASE PROTEIN YTEP"/>
    <property type="match status" value="1"/>
</dbReference>
<keyword evidence="5" id="KW-0813">Transport</keyword>
<comment type="caution">
    <text evidence="7">The sequence shown here is derived from an EMBL/GenBank/DDBJ whole genome shotgun (WGS) entry which is preliminary data.</text>
</comment>
<evidence type="ECO:0000256" key="3">
    <source>
        <dbReference type="ARBA" id="ARBA00022989"/>
    </source>
</evidence>
<evidence type="ECO:0000313" key="8">
    <source>
        <dbReference type="Proteomes" id="UP000824265"/>
    </source>
</evidence>
<evidence type="ECO:0000256" key="1">
    <source>
        <dbReference type="ARBA" id="ARBA00004141"/>
    </source>
</evidence>
<dbReference type="PANTHER" id="PTHR43496">
    <property type="entry name" value="PROTEIN LPLB"/>
    <property type="match status" value="1"/>
</dbReference>
<dbReference type="RefSeq" id="WP_318703109.1">
    <property type="nucleotide sequence ID" value="NZ_CALWMU010000002.1"/>
</dbReference>
<dbReference type="AlphaFoldDB" id="A0A9D1R4G3"/>
<comment type="similarity">
    <text evidence="5">Belongs to the binding-protein-dependent transport system permease family.</text>
</comment>
<dbReference type="Gene3D" id="1.10.3720.10">
    <property type="entry name" value="MetI-like"/>
    <property type="match status" value="1"/>
</dbReference>
<protein>
    <submittedName>
        <fullName evidence="7">ABC transporter permease subunit</fullName>
    </submittedName>
</protein>
<organism evidence="7 8">
    <name type="scientific">Candidatus Acetatifactor stercoripullorum</name>
    <dbReference type="NCBI Taxonomy" id="2838414"/>
    <lineage>
        <taxon>Bacteria</taxon>
        <taxon>Bacillati</taxon>
        <taxon>Bacillota</taxon>
        <taxon>Clostridia</taxon>
        <taxon>Lachnospirales</taxon>
        <taxon>Lachnospiraceae</taxon>
        <taxon>Acetatifactor</taxon>
    </lineage>
</organism>
<evidence type="ECO:0000256" key="4">
    <source>
        <dbReference type="ARBA" id="ARBA00023136"/>
    </source>
</evidence>
<evidence type="ECO:0000259" key="6">
    <source>
        <dbReference type="PROSITE" id="PS50928"/>
    </source>
</evidence>
<feature type="transmembrane region" description="Helical" evidence="5">
    <location>
        <begin position="214"/>
        <end position="234"/>
    </location>
</feature>
<gene>
    <name evidence="7" type="ORF">H9742_04590</name>
</gene>
<feature type="transmembrane region" description="Helical" evidence="5">
    <location>
        <begin position="116"/>
        <end position="140"/>
    </location>
</feature>
<reference evidence="7" key="2">
    <citation type="submission" date="2021-04" db="EMBL/GenBank/DDBJ databases">
        <authorList>
            <person name="Gilroy R."/>
        </authorList>
    </citation>
    <scope>NUCLEOTIDE SEQUENCE</scope>
    <source>
        <strain evidence="7">CHK195-6426</strain>
    </source>
</reference>
<dbReference type="GO" id="GO:0005886">
    <property type="term" value="C:plasma membrane"/>
    <property type="evidence" value="ECO:0007669"/>
    <property type="project" value="UniProtKB-SubCell"/>
</dbReference>
<proteinExistence type="inferred from homology"/>
<dbReference type="GO" id="GO:0055085">
    <property type="term" value="P:transmembrane transport"/>
    <property type="evidence" value="ECO:0007669"/>
    <property type="project" value="InterPro"/>
</dbReference>
<accession>A0A9D1R4G3</accession>
<evidence type="ECO:0000256" key="2">
    <source>
        <dbReference type="ARBA" id="ARBA00022692"/>
    </source>
</evidence>
<keyword evidence="4 5" id="KW-0472">Membrane</keyword>
<feature type="transmembrane region" description="Helical" evidence="5">
    <location>
        <begin position="84"/>
        <end position="104"/>
    </location>
</feature>
<feature type="domain" description="ABC transmembrane type-1" evidence="6">
    <location>
        <begin position="80"/>
        <end position="295"/>
    </location>
</feature>
<keyword evidence="3 5" id="KW-1133">Transmembrane helix</keyword>
<dbReference type="PROSITE" id="PS50928">
    <property type="entry name" value="ABC_TM1"/>
    <property type="match status" value="1"/>
</dbReference>
<sequence>MKDKKIKKKSFWAQLKRDKALILIVLPVVIHYLVFIYYPMYGNIIAFKDYSPVLGITKSPWVGFRYFIQFFESPYFFRVLRNTLLISVYSILWGFPIPIIFALMTNDLKAGAYKKLVQAVSYIPYFISTVVVCGMLVNFLSPSSGIINSIIKALGGEAINFLMEPSWFRTVFIASGIWQGFGWSAIVYLSALTGVNPELYEAARVDGAGKLRQVWHVSIPCIMPTIIVTFIMNLGTLMSVGYEKIILLYNPVNLETADVISSYVYRTGLVEGNYSFGSAVGLFNSVINLILVFAANKISRRVSETSLW</sequence>
<dbReference type="Pfam" id="PF00528">
    <property type="entry name" value="BPD_transp_1"/>
    <property type="match status" value="1"/>
</dbReference>
<comment type="subcellular location">
    <subcellularLocation>
        <location evidence="5">Cell membrane</location>
        <topology evidence="5">Multi-pass membrane protein</topology>
    </subcellularLocation>
    <subcellularLocation>
        <location evidence="1">Membrane</location>
        <topology evidence="1">Multi-pass membrane protein</topology>
    </subcellularLocation>
</comment>
<evidence type="ECO:0000313" key="7">
    <source>
        <dbReference type="EMBL" id="HIW80800.1"/>
    </source>
</evidence>
<dbReference type="Proteomes" id="UP000824265">
    <property type="component" value="Unassembled WGS sequence"/>
</dbReference>
<dbReference type="InterPro" id="IPR000515">
    <property type="entry name" value="MetI-like"/>
</dbReference>
<dbReference type="SUPFAM" id="SSF161098">
    <property type="entry name" value="MetI-like"/>
    <property type="match status" value="1"/>
</dbReference>
<dbReference type="EMBL" id="DXGH01000027">
    <property type="protein sequence ID" value="HIW80800.1"/>
    <property type="molecule type" value="Genomic_DNA"/>
</dbReference>
<feature type="transmembrane region" description="Helical" evidence="5">
    <location>
        <begin position="20"/>
        <end position="40"/>
    </location>
</feature>
<keyword evidence="2 5" id="KW-0812">Transmembrane</keyword>
<reference evidence="7" key="1">
    <citation type="journal article" date="2021" name="PeerJ">
        <title>Extensive microbial diversity within the chicken gut microbiome revealed by metagenomics and culture.</title>
        <authorList>
            <person name="Gilroy R."/>
            <person name="Ravi A."/>
            <person name="Getino M."/>
            <person name="Pursley I."/>
            <person name="Horton D.L."/>
            <person name="Alikhan N.F."/>
            <person name="Baker D."/>
            <person name="Gharbi K."/>
            <person name="Hall N."/>
            <person name="Watson M."/>
            <person name="Adriaenssens E.M."/>
            <person name="Foster-Nyarko E."/>
            <person name="Jarju S."/>
            <person name="Secka A."/>
            <person name="Antonio M."/>
            <person name="Oren A."/>
            <person name="Chaudhuri R.R."/>
            <person name="La Ragione R."/>
            <person name="Hildebrand F."/>
            <person name="Pallen M.J."/>
        </authorList>
    </citation>
    <scope>NUCLEOTIDE SEQUENCE</scope>
    <source>
        <strain evidence="7">CHK195-6426</strain>
    </source>
</reference>
<dbReference type="InterPro" id="IPR035906">
    <property type="entry name" value="MetI-like_sf"/>
</dbReference>
<name>A0A9D1R4G3_9FIRM</name>
<feature type="transmembrane region" description="Helical" evidence="5">
    <location>
        <begin position="274"/>
        <end position="295"/>
    </location>
</feature>
<feature type="transmembrane region" description="Helical" evidence="5">
    <location>
        <begin position="171"/>
        <end position="193"/>
    </location>
</feature>